<feature type="region of interest" description="Disordered" evidence="5">
    <location>
        <begin position="19"/>
        <end position="138"/>
    </location>
</feature>
<dbReference type="AlphaFoldDB" id="A0A0H5DN36"/>
<dbReference type="Proteomes" id="UP000220251">
    <property type="component" value="Unassembled WGS sequence"/>
</dbReference>
<protein>
    <submittedName>
        <fullName evidence="6">Histone H1-like protein Hc1</fullName>
    </submittedName>
</protein>
<comment type="function">
    <text evidence="1">Might have a role analogous to that of eukaryotic histone proteins.</text>
</comment>
<dbReference type="GO" id="GO:0030527">
    <property type="term" value="F:structural constituent of chromatin"/>
    <property type="evidence" value="ECO:0007669"/>
    <property type="project" value="InterPro"/>
</dbReference>
<comment type="similarity">
    <text evidence="2">Belongs to the histone H1/H5 family. HCT subfamily.</text>
</comment>
<sequence length="138" mass="15073">MALKDTIKSMKDLLEQISADLPKAENGNKAASQRVRTGTVKLEKTAKKYRKESISSEKGTKSKKKPAAKKAAKKSAPKSAPKSAAKHQAKPAQKKNPKKGPAKTMKSKRMTSRPSALMVKRGKMAKRPTAKLARKHAR</sequence>
<reference evidence="7" key="1">
    <citation type="submission" date="2015-06" db="EMBL/GenBank/DDBJ databases">
        <authorList>
            <person name="Bertelli C."/>
        </authorList>
    </citation>
    <scope>NUCLEOTIDE SEQUENCE [LARGE SCALE GENOMIC DNA]</scope>
    <source>
        <strain evidence="7">CRIB-30</strain>
    </source>
</reference>
<evidence type="ECO:0000313" key="7">
    <source>
        <dbReference type="Proteomes" id="UP000220251"/>
    </source>
</evidence>
<dbReference type="Pfam" id="PF07432">
    <property type="entry name" value="Hc1"/>
    <property type="match status" value="1"/>
</dbReference>
<gene>
    <name evidence="6" type="primary">hctA</name>
    <name evidence="6" type="ORF">ELAC_0285</name>
</gene>
<dbReference type="OrthoDB" id="22023at2"/>
<evidence type="ECO:0000313" key="6">
    <source>
        <dbReference type="EMBL" id="CRX37646.1"/>
    </source>
</evidence>
<organism evidence="6 7">
    <name type="scientific">Estrella lausannensis</name>
    <dbReference type="NCBI Taxonomy" id="483423"/>
    <lineage>
        <taxon>Bacteria</taxon>
        <taxon>Pseudomonadati</taxon>
        <taxon>Chlamydiota</taxon>
        <taxon>Chlamydiia</taxon>
        <taxon>Parachlamydiales</taxon>
        <taxon>Candidatus Criblamydiaceae</taxon>
        <taxon>Estrella</taxon>
    </lineage>
</organism>
<dbReference type="GO" id="GO:0003677">
    <property type="term" value="F:DNA binding"/>
    <property type="evidence" value="ECO:0007669"/>
    <property type="project" value="UniProtKB-KW"/>
</dbReference>
<evidence type="ECO:0000256" key="1">
    <source>
        <dbReference type="ARBA" id="ARBA00002333"/>
    </source>
</evidence>
<proteinExistence type="inferred from homology"/>
<dbReference type="RefSeq" id="WP_098037506.1">
    <property type="nucleotide sequence ID" value="NZ_CWGJ01000005.1"/>
</dbReference>
<feature type="compositionally biased region" description="Basic residues" evidence="5">
    <location>
        <begin position="120"/>
        <end position="138"/>
    </location>
</feature>
<feature type="compositionally biased region" description="Basic and acidic residues" evidence="5">
    <location>
        <begin position="41"/>
        <end position="60"/>
    </location>
</feature>
<evidence type="ECO:0000256" key="4">
    <source>
        <dbReference type="ARBA" id="ARBA00023125"/>
    </source>
</evidence>
<feature type="compositionally biased region" description="Basic residues" evidence="5">
    <location>
        <begin position="61"/>
        <end position="76"/>
    </location>
</feature>
<dbReference type="EMBL" id="CWGJ01000005">
    <property type="protein sequence ID" value="CRX37646.1"/>
    <property type="molecule type" value="Genomic_DNA"/>
</dbReference>
<feature type="compositionally biased region" description="Basic residues" evidence="5">
    <location>
        <begin position="84"/>
        <end position="111"/>
    </location>
</feature>
<evidence type="ECO:0000256" key="2">
    <source>
        <dbReference type="ARBA" id="ARBA00008424"/>
    </source>
</evidence>
<evidence type="ECO:0000256" key="3">
    <source>
        <dbReference type="ARBA" id="ARBA00022737"/>
    </source>
</evidence>
<keyword evidence="3" id="KW-0677">Repeat</keyword>
<keyword evidence="7" id="KW-1185">Reference proteome</keyword>
<evidence type="ECO:0000256" key="5">
    <source>
        <dbReference type="SAM" id="MobiDB-lite"/>
    </source>
</evidence>
<accession>A0A0H5DN36</accession>
<keyword evidence="4" id="KW-0238">DNA-binding</keyword>
<name>A0A0H5DN36_9BACT</name>
<dbReference type="InterPro" id="IPR010886">
    <property type="entry name" value="Hc1"/>
</dbReference>